<sequence length="302" mass="33581">MIRVLLPDARRWPALDAPLSRVLGKADHDGPHANPWLAEMFGLPAAGQWPSAALTRLVDAPEAAEHNRRWLRADPAWIKADINGGKLLAVGETMPMSREDVDAFLPVLAAFFQEAGIDFDAPNPQRWYLALDSAAELPEFHGPTEALGDEAFEHLNFSTAHRRWKTLMSEAQILLHQHPHNAVRAARGLPPVNSLWFWGQGTLPPQRRPALGNIHTRDAALAGLGTHHGLNVLELRELPAQLEADALYDLRGIAPSDIARRLPAWLGAAAIQMLFEDRAAITVHRGQRHRIWRRPLQVRPST</sequence>
<evidence type="ECO:0000313" key="1">
    <source>
        <dbReference type="EMBL" id="QYR52162.1"/>
    </source>
</evidence>
<keyword evidence="2" id="KW-1185">Reference proteome</keyword>
<accession>A0ABX8WQA2</accession>
<evidence type="ECO:0000313" key="2">
    <source>
        <dbReference type="Proteomes" id="UP000824755"/>
    </source>
</evidence>
<dbReference type="Proteomes" id="UP000824755">
    <property type="component" value="Chromosome"/>
</dbReference>
<reference evidence="1 2" key="1">
    <citation type="submission" date="2021-08" db="EMBL/GenBank/DDBJ databases">
        <title>Lysobacter sp. strain CJ11 Genome sequencing and assembly.</title>
        <authorList>
            <person name="Kim I."/>
        </authorList>
    </citation>
    <scope>NUCLEOTIDE SEQUENCE [LARGE SCALE GENOMIC DNA]</scope>
    <source>
        <strain evidence="1 2">CJ11</strain>
    </source>
</reference>
<proteinExistence type="predicted"/>
<dbReference type="EMBL" id="CP080544">
    <property type="protein sequence ID" value="QYR52162.1"/>
    <property type="molecule type" value="Genomic_DNA"/>
</dbReference>
<organism evidence="1 2">
    <name type="scientific">Lysobacter soyae</name>
    <dbReference type="NCBI Taxonomy" id="2764185"/>
    <lineage>
        <taxon>Bacteria</taxon>
        <taxon>Pseudomonadati</taxon>
        <taxon>Pseudomonadota</taxon>
        <taxon>Gammaproteobacteria</taxon>
        <taxon>Lysobacterales</taxon>
        <taxon>Lysobacteraceae</taxon>
        <taxon>Lysobacter</taxon>
    </lineage>
</organism>
<dbReference type="RefSeq" id="WP_220378949.1">
    <property type="nucleotide sequence ID" value="NZ_CP080544.1"/>
</dbReference>
<gene>
    <name evidence="1" type="ORF">H8L67_05945</name>
</gene>
<name>A0ABX8WQA2_9GAMM</name>
<protein>
    <submittedName>
        <fullName evidence="1">Phosphoglycerate mutase</fullName>
    </submittedName>
</protein>